<accession>M8CGK1</accession>
<evidence type="ECO:0000313" key="1">
    <source>
        <dbReference type="EnsemblPlants" id="EMT22311"/>
    </source>
</evidence>
<proteinExistence type="predicted"/>
<reference evidence="1" key="1">
    <citation type="submission" date="2015-06" db="UniProtKB">
        <authorList>
            <consortium name="EnsemblPlants"/>
        </authorList>
    </citation>
    <scope>IDENTIFICATION</scope>
</reference>
<sequence length="84" mass="8310">MAKCLPPPPPLLLVVLAYCDGRELNQKDQALATARGAGAAGGGVGEEKVLGLPELPLVGTVTGTSTVTGPVVVVPAHPGIPAHP</sequence>
<protein>
    <submittedName>
        <fullName evidence="1">Uncharacterized protein</fullName>
    </submittedName>
</protein>
<name>M8CGK1_AEGTA</name>
<dbReference type="AlphaFoldDB" id="M8CGK1"/>
<organism evidence="1">
    <name type="scientific">Aegilops tauschii</name>
    <name type="common">Tausch's goatgrass</name>
    <name type="synonym">Aegilops squarrosa</name>
    <dbReference type="NCBI Taxonomy" id="37682"/>
    <lineage>
        <taxon>Eukaryota</taxon>
        <taxon>Viridiplantae</taxon>
        <taxon>Streptophyta</taxon>
        <taxon>Embryophyta</taxon>
        <taxon>Tracheophyta</taxon>
        <taxon>Spermatophyta</taxon>
        <taxon>Magnoliopsida</taxon>
        <taxon>Liliopsida</taxon>
        <taxon>Poales</taxon>
        <taxon>Poaceae</taxon>
        <taxon>BOP clade</taxon>
        <taxon>Pooideae</taxon>
        <taxon>Triticodae</taxon>
        <taxon>Triticeae</taxon>
        <taxon>Triticinae</taxon>
        <taxon>Aegilops</taxon>
    </lineage>
</organism>
<dbReference type="EnsemblPlants" id="EMT22311">
    <property type="protein sequence ID" value="EMT22311"/>
    <property type="gene ID" value="F775_31510"/>
</dbReference>